<dbReference type="SUPFAM" id="SSF161093">
    <property type="entry name" value="MgtE membrane domain-like"/>
    <property type="match status" value="1"/>
</dbReference>
<gene>
    <name evidence="11" type="primary">mgtE</name>
    <name evidence="11" type="ORF">FNW21_15095</name>
</gene>
<protein>
    <recommendedName>
        <fullName evidence="9">Magnesium transporter MgtE</fullName>
    </recommendedName>
</protein>
<comment type="subcellular location">
    <subcellularLocation>
        <location evidence="9">Cell membrane</location>
        <topology evidence="9">Multi-pass membrane protein</topology>
    </subcellularLocation>
    <subcellularLocation>
        <location evidence="1">Membrane</location>
        <topology evidence="1">Multi-pass membrane protein</topology>
    </subcellularLocation>
</comment>
<keyword evidence="6 9" id="KW-1133">Transmembrane helix</keyword>
<dbReference type="GO" id="GO:0015095">
    <property type="term" value="F:magnesium ion transmembrane transporter activity"/>
    <property type="evidence" value="ECO:0007669"/>
    <property type="project" value="UniProtKB-UniRule"/>
</dbReference>
<keyword evidence="5 9" id="KW-0460">Magnesium</keyword>
<keyword evidence="12" id="KW-1185">Reference proteome</keyword>
<feature type="transmembrane region" description="Helical" evidence="9">
    <location>
        <begin position="386"/>
        <end position="408"/>
    </location>
</feature>
<dbReference type="InterPro" id="IPR046342">
    <property type="entry name" value="CBS_dom_sf"/>
</dbReference>
<dbReference type="Proteomes" id="UP000316371">
    <property type="component" value="Unassembled WGS sequence"/>
</dbReference>
<evidence type="ECO:0000256" key="6">
    <source>
        <dbReference type="ARBA" id="ARBA00022989"/>
    </source>
</evidence>
<feature type="domain" description="CBS" evidence="10">
    <location>
        <begin position="204"/>
        <end position="260"/>
    </location>
</feature>
<dbReference type="InterPro" id="IPR006669">
    <property type="entry name" value="MgtE_transporter"/>
</dbReference>
<evidence type="ECO:0000256" key="5">
    <source>
        <dbReference type="ARBA" id="ARBA00022842"/>
    </source>
</evidence>
<feature type="transmembrane region" description="Helical" evidence="9">
    <location>
        <begin position="315"/>
        <end position="339"/>
    </location>
</feature>
<dbReference type="InterPro" id="IPR038076">
    <property type="entry name" value="MgtE_N_sf"/>
</dbReference>
<comment type="similarity">
    <text evidence="2 9">Belongs to the SLC41A transporter family.</text>
</comment>
<dbReference type="InterPro" id="IPR006667">
    <property type="entry name" value="SLC41_membr_dom"/>
</dbReference>
<dbReference type="CDD" id="cd04606">
    <property type="entry name" value="CBS_pair_Mg_transporter"/>
    <property type="match status" value="1"/>
</dbReference>
<dbReference type="PANTHER" id="PTHR43773:SF1">
    <property type="entry name" value="MAGNESIUM TRANSPORTER MGTE"/>
    <property type="match status" value="1"/>
</dbReference>
<keyword evidence="9" id="KW-1003">Cell membrane</keyword>
<dbReference type="InterPro" id="IPR000644">
    <property type="entry name" value="CBS_dom"/>
</dbReference>
<dbReference type="SMART" id="SM00924">
    <property type="entry name" value="MgtE_N"/>
    <property type="match status" value="1"/>
</dbReference>
<comment type="caution">
    <text evidence="11">The sequence shown here is derived from an EMBL/GenBank/DDBJ whole genome shotgun (WGS) entry which is preliminary data.</text>
</comment>
<dbReference type="Pfam" id="PF03448">
    <property type="entry name" value="MgtE_N"/>
    <property type="match status" value="1"/>
</dbReference>
<accession>A0A553DRR4</accession>
<dbReference type="PROSITE" id="PS51371">
    <property type="entry name" value="CBS"/>
    <property type="match status" value="2"/>
</dbReference>
<feature type="transmembrane region" description="Helical" evidence="9">
    <location>
        <begin position="420"/>
        <end position="442"/>
    </location>
</feature>
<reference evidence="11 12" key="1">
    <citation type="submission" date="2019-07" db="EMBL/GenBank/DDBJ databases">
        <title>Novel species of Flavobacterium.</title>
        <authorList>
            <person name="Liu Q."/>
            <person name="Xin Y.-H."/>
        </authorList>
    </citation>
    <scope>NUCLEOTIDE SEQUENCE [LARGE SCALE GENOMIC DNA]</scope>
    <source>
        <strain evidence="11 12">LB1R34</strain>
    </source>
</reference>
<dbReference type="AlphaFoldDB" id="A0A553DRR4"/>
<evidence type="ECO:0000256" key="9">
    <source>
        <dbReference type="RuleBase" id="RU362011"/>
    </source>
</evidence>
<dbReference type="Gene3D" id="1.25.60.10">
    <property type="entry name" value="MgtE N-terminal domain-like"/>
    <property type="match status" value="1"/>
</dbReference>
<keyword evidence="8" id="KW-0129">CBS domain</keyword>
<dbReference type="SUPFAM" id="SSF158791">
    <property type="entry name" value="MgtE N-terminal domain-like"/>
    <property type="match status" value="1"/>
</dbReference>
<keyword evidence="4 9" id="KW-0812">Transmembrane</keyword>
<feature type="transmembrane region" description="Helical" evidence="9">
    <location>
        <begin position="359"/>
        <end position="379"/>
    </location>
</feature>
<dbReference type="GO" id="GO:0005886">
    <property type="term" value="C:plasma membrane"/>
    <property type="evidence" value="ECO:0007669"/>
    <property type="project" value="UniProtKB-SubCell"/>
</dbReference>
<evidence type="ECO:0000256" key="8">
    <source>
        <dbReference type="PROSITE-ProRule" id="PRU00703"/>
    </source>
</evidence>
<evidence type="ECO:0000256" key="2">
    <source>
        <dbReference type="ARBA" id="ARBA00009749"/>
    </source>
</evidence>
<dbReference type="SMART" id="SM00116">
    <property type="entry name" value="CBS"/>
    <property type="match status" value="2"/>
</dbReference>
<keyword evidence="9" id="KW-0479">Metal-binding</keyword>
<proteinExistence type="inferred from homology"/>
<dbReference type="RefSeq" id="WP_144257587.1">
    <property type="nucleotide sequence ID" value="NZ_VJZT01000024.1"/>
</dbReference>
<feature type="transmembrane region" description="Helical" evidence="9">
    <location>
        <begin position="286"/>
        <end position="303"/>
    </location>
</feature>
<comment type="subunit">
    <text evidence="9">Homodimer.</text>
</comment>
<dbReference type="NCBIfam" id="TIGR00400">
    <property type="entry name" value="mgtE"/>
    <property type="match status" value="1"/>
</dbReference>
<dbReference type="SUPFAM" id="SSF54631">
    <property type="entry name" value="CBS-domain pair"/>
    <property type="match status" value="1"/>
</dbReference>
<evidence type="ECO:0000256" key="4">
    <source>
        <dbReference type="ARBA" id="ARBA00022692"/>
    </source>
</evidence>
<evidence type="ECO:0000313" key="12">
    <source>
        <dbReference type="Proteomes" id="UP000316371"/>
    </source>
</evidence>
<organism evidence="11 12">
    <name type="scientific">Flavobacterium restrictum</name>
    <dbReference type="NCBI Taxonomy" id="2594428"/>
    <lineage>
        <taxon>Bacteria</taxon>
        <taxon>Pseudomonadati</taxon>
        <taxon>Bacteroidota</taxon>
        <taxon>Flavobacteriia</taxon>
        <taxon>Flavobacteriales</taxon>
        <taxon>Flavobacteriaceae</taxon>
        <taxon>Flavobacterium</taxon>
    </lineage>
</organism>
<comment type="function">
    <text evidence="9">Acts as a magnesium transporter.</text>
</comment>
<dbReference type="InterPro" id="IPR036739">
    <property type="entry name" value="SLC41_membr_dom_sf"/>
</dbReference>
<dbReference type="PANTHER" id="PTHR43773">
    <property type="entry name" value="MAGNESIUM TRANSPORTER MGTE"/>
    <property type="match status" value="1"/>
</dbReference>
<dbReference type="GO" id="GO:0046872">
    <property type="term" value="F:metal ion binding"/>
    <property type="evidence" value="ECO:0007669"/>
    <property type="project" value="UniProtKB-KW"/>
</dbReference>
<dbReference type="Pfam" id="PF00571">
    <property type="entry name" value="CBS"/>
    <property type="match status" value="2"/>
</dbReference>
<dbReference type="Pfam" id="PF01769">
    <property type="entry name" value="MgtE"/>
    <property type="match status" value="1"/>
</dbReference>
<dbReference type="Gene3D" id="3.10.580.10">
    <property type="entry name" value="CBS-domain"/>
    <property type="match status" value="1"/>
</dbReference>
<feature type="domain" description="CBS" evidence="10">
    <location>
        <begin position="140"/>
        <end position="202"/>
    </location>
</feature>
<evidence type="ECO:0000256" key="7">
    <source>
        <dbReference type="ARBA" id="ARBA00023136"/>
    </source>
</evidence>
<dbReference type="OrthoDB" id="9790355at2"/>
<evidence type="ECO:0000256" key="1">
    <source>
        <dbReference type="ARBA" id="ARBA00004141"/>
    </source>
</evidence>
<evidence type="ECO:0000259" key="10">
    <source>
        <dbReference type="PROSITE" id="PS51371"/>
    </source>
</evidence>
<dbReference type="Gene3D" id="1.10.357.20">
    <property type="entry name" value="SLC41 divalent cation transporters, integral membrane domain"/>
    <property type="match status" value="1"/>
</dbReference>
<keyword evidence="7 9" id="KW-0472">Membrane</keyword>
<sequence>MEFKISKELIQELEQLILSKNDLQLGVLLNDLHHADIAEILDELDFDEATYIFKVLDSEKTAEILLELEDDLREKILSRLSPKEIAEELDELETNDAADIIAELSQSKKQEVISELLDVEHAKDIVDLLRYKEDTAGGIMHKELVKVYENWNVLTCIKEMRIQAENISRVHSIYVVDEEDRLLGRLSLKDLLTTSAKTPISEVYIKKLNSVRVDAEDVEVARIMQKYDLEAIPVIDELGRLVGRITIDDIVDVIKDEADQDYQLAAGITQDVEAGDSILELTKARLPWLLIGMVIEIIASFVLKSNESAFQKYSTLIIFVPLLSATAGNIGVQASAIVVQGLANGSLKEFSRDYFSKEIAVAMISGTIISLMLLGYHTFMYGQFKVGLAISISMVVVILFAATLGTLVPLFLNKNKIDPAIATGPFVSTTNDVFGIILYFWIAQMILGF</sequence>
<evidence type="ECO:0000256" key="3">
    <source>
        <dbReference type="ARBA" id="ARBA00022448"/>
    </source>
</evidence>
<dbReference type="InterPro" id="IPR006668">
    <property type="entry name" value="Mg_transptr_MgtE_intracell_dom"/>
</dbReference>
<dbReference type="EMBL" id="VJZT01000024">
    <property type="protein sequence ID" value="TRX35383.1"/>
    <property type="molecule type" value="Genomic_DNA"/>
</dbReference>
<name>A0A553DRR4_9FLAO</name>
<evidence type="ECO:0000313" key="11">
    <source>
        <dbReference type="EMBL" id="TRX35383.1"/>
    </source>
</evidence>
<keyword evidence="3 9" id="KW-0813">Transport</keyword>